<dbReference type="Proteomes" id="UP000030854">
    <property type="component" value="Unassembled WGS sequence"/>
</dbReference>
<dbReference type="PANTHER" id="PTHR47789">
    <property type="entry name" value="LAS SEVENTEEN-BINDING PROTEIN 5"/>
    <property type="match status" value="1"/>
</dbReference>
<evidence type="ECO:0000313" key="3">
    <source>
        <dbReference type="EMBL" id="KHJ31043.1"/>
    </source>
</evidence>
<sequence length="315" mass="36765">MISYEDLRAIPRNYQIPDEVDRKYCTVICVRKKSDEQEEQESRLFNLEEQKETISSRISEAVIYSVNLINVLKQFNSEEYPKTETESKKKLTKDEALEKFKKDEAQKRINEGEGLKNFERAQAIARTNRDEALKRFKKEQVRRDLTDSITLRAKNCKMVRAVILGYTEKITSEEWLGPLIFVNEMLVTALRMYKKIIQPEGAEFYLGDKQEDVTSSKDKQKEDPVACTQKRGDVKPSNLSKTEGQDVFQECAMTKLFQGDENNPFFNISDAPIIDTNYSVANSAFLNNNPFSEYNYPSYNNPFSRDYIRQRNREK</sequence>
<dbReference type="GO" id="GO:0051666">
    <property type="term" value="P:actin cortical patch localization"/>
    <property type="evidence" value="ECO:0007669"/>
    <property type="project" value="TreeGrafter"/>
</dbReference>
<evidence type="ECO:0000256" key="1">
    <source>
        <dbReference type="SAM" id="Coils"/>
    </source>
</evidence>
<accession>A0A0B1NYI8</accession>
<dbReference type="STRING" id="52586.A0A0B1NYI8"/>
<dbReference type="InterPro" id="IPR045007">
    <property type="entry name" value="LSB5"/>
</dbReference>
<organism evidence="3 4">
    <name type="scientific">Uncinula necator</name>
    <name type="common">Grape powdery mildew</name>
    <dbReference type="NCBI Taxonomy" id="52586"/>
    <lineage>
        <taxon>Eukaryota</taxon>
        <taxon>Fungi</taxon>
        <taxon>Dikarya</taxon>
        <taxon>Ascomycota</taxon>
        <taxon>Pezizomycotina</taxon>
        <taxon>Leotiomycetes</taxon>
        <taxon>Erysiphales</taxon>
        <taxon>Erysiphaceae</taxon>
        <taxon>Erysiphe</taxon>
    </lineage>
</organism>
<dbReference type="HOGENOM" id="CLU_883382_0_0_1"/>
<protein>
    <submittedName>
        <fullName evidence="3">Putative vhs domain protein</fullName>
    </submittedName>
</protein>
<gene>
    <name evidence="3" type="ORF">EV44_g3294</name>
</gene>
<feature type="region of interest" description="Disordered" evidence="2">
    <location>
        <begin position="211"/>
        <end position="240"/>
    </location>
</feature>
<dbReference type="SUPFAM" id="SSF89009">
    <property type="entry name" value="GAT-like domain"/>
    <property type="match status" value="1"/>
</dbReference>
<reference evidence="3 4" key="1">
    <citation type="journal article" date="2014" name="BMC Genomics">
        <title>Adaptive genomic structural variation in the grape powdery mildew pathogen, Erysiphe necator.</title>
        <authorList>
            <person name="Jones L."/>
            <person name="Riaz S."/>
            <person name="Morales-Cruz A."/>
            <person name="Amrine K.C."/>
            <person name="McGuire B."/>
            <person name="Gubler W.D."/>
            <person name="Walker M.A."/>
            <person name="Cantu D."/>
        </authorList>
    </citation>
    <scope>NUCLEOTIDE SEQUENCE [LARGE SCALE GENOMIC DNA]</scope>
    <source>
        <strain evidence="4">c</strain>
    </source>
</reference>
<dbReference type="AlphaFoldDB" id="A0A0B1NYI8"/>
<evidence type="ECO:0000256" key="2">
    <source>
        <dbReference type="SAM" id="MobiDB-lite"/>
    </source>
</evidence>
<dbReference type="GO" id="GO:0007015">
    <property type="term" value="P:actin filament organization"/>
    <property type="evidence" value="ECO:0007669"/>
    <property type="project" value="InterPro"/>
</dbReference>
<dbReference type="PANTHER" id="PTHR47789:SF1">
    <property type="entry name" value="LAS SEVENTEEN-BINDING PROTEIN 5"/>
    <property type="match status" value="1"/>
</dbReference>
<evidence type="ECO:0000313" key="4">
    <source>
        <dbReference type="Proteomes" id="UP000030854"/>
    </source>
</evidence>
<dbReference type="GO" id="GO:0006897">
    <property type="term" value="P:endocytosis"/>
    <property type="evidence" value="ECO:0007669"/>
    <property type="project" value="InterPro"/>
</dbReference>
<feature type="compositionally biased region" description="Basic and acidic residues" evidence="2">
    <location>
        <begin position="211"/>
        <end position="234"/>
    </location>
</feature>
<dbReference type="GO" id="GO:0030479">
    <property type="term" value="C:actin cortical patch"/>
    <property type="evidence" value="ECO:0007669"/>
    <property type="project" value="TreeGrafter"/>
</dbReference>
<dbReference type="EMBL" id="JNVN01003312">
    <property type="protein sequence ID" value="KHJ31043.1"/>
    <property type="molecule type" value="Genomic_DNA"/>
</dbReference>
<name>A0A0B1NYI8_UNCNE</name>
<keyword evidence="1" id="KW-0175">Coiled coil</keyword>
<comment type="caution">
    <text evidence="3">The sequence shown here is derived from an EMBL/GenBank/DDBJ whole genome shotgun (WGS) entry which is preliminary data.</text>
</comment>
<keyword evidence="4" id="KW-1185">Reference proteome</keyword>
<feature type="coiled-coil region" evidence="1">
    <location>
        <begin position="30"/>
        <end position="57"/>
    </location>
</feature>
<proteinExistence type="predicted"/>